<keyword evidence="2" id="KW-0540">Nuclease</keyword>
<evidence type="ECO:0000313" key="2">
    <source>
        <dbReference type="EMBL" id="QPK83799.1"/>
    </source>
</evidence>
<dbReference type="Proteomes" id="UP000594586">
    <property type="component" value="Chromosome"/>
</dbReference>
<dbReference type="AlphaFoldDB" id="A0A7T0KNY9"/>
<evidence type="ECO:0000259" key="1">
    <source>
        <dbReference type="SMART" id="SM00507"/>
    </source>
</evidence>
<accession>A0A7T0KNY9</accession>
<dbReference type="Pfam" id="PF01844">
    <property type="entry name" value="HNH"/>
    <property type="match status" value="1"/>
</dbReference>
<dbReference type="Gene3D" id="1.10.30.50">
    <property type="match status" value="1"/>
</dbReference>
<dbReference type="SMART" id="SM00507">
    <property type="entry name" value="HNHc"/>
    <property type="match status" value="1"/>
</dbReference>
<reference evidence="2 3" key="1">
    <citation type="submission" date="2020-11" db="EMBL/GenBank/DDBJ databases">
        <title>Corynebacterium sp. MC1420.</title>
        <authorList>
            <person name="Zhou J."/>
        </authorList>
    </citation>
    <scope>NUCLEOTIDE SEQUENCE [LARGE SCALE GENOMIC DNA]</scope>
    <source>
        <strain evidence="2 3">MC1420</strain>
    </source>
</reference>
<name>A0A7T0KNY9_9CORY</name>
<evidence type="ECO:0000313" key="3">
    <source>
        <dbReference type="Proteomes" id="UP000594586"/>
    </source>
</evidence>
<organism evidence="2 3">
    <name type="scientific">Corynebacterium qintianiae</name>
    <dbReference type="NCBI Taxonomy" id="2709392"/>
    <lineage>
        <taxon>Bacteria</taxon>
        <taxon>Bacillati</taxon>
        <taxon>Actinomycetota</taxon>
        <taxon>Actinomycetes</taxon>
        <taxon>Mycobacteriales</taxon>
        <taxon>Corynebacteriaceae</taxon>
        <taxon>Corynebacterium</taxon>
    </lineage>
</organism>
<keyword evidence="3" id="KW-1185">Reference proteome</keyword>
<dbReference type="GO" id="GO:0003676">
    <property type="term" value="F:nucleic acid binding"/>
    <property type="evidence" value="ECO:0007669"/>
    <property type="project" value="InterPro"/>
</dbReference>
<dbReference type="InterPro" id="IPR003615">
    <property type="entry name" value="HNH_nuc"/>
</dbReference>
<feature type="domain" description="HNH nuclease" evidence="1">
    <location>
        <begin position="292"/>
        <end position="344"/>
    </location>
</feature>
<sequence>MQTTTLEGSRAAGARLIIEGEYLVFCAYSADHAHSLDGDYDIEVTQLMALTQRGKSFVEAGIDGYSRLRDLPRLRTMHEEHKLLDVPRLAAIDKTLRVLPPEADTETFSVFDDALVDMFTLTRAGQALPSPWSITRRLRRLVAEIDASVNFNPKKRRKREASKAATAAFHPVAEDYGERTALTLVADTATMACVGAFLDATAKENNLGRAETMVKLLTGEFTPAPNPVLNIFSPGVDGARQAGTSAYLPGFGWTGADATAVVDKLLRDLPHTEVNLDDVRASRVAGYSPTPRMAAYVRARDGTCVFPRCHKPAERCQLDHRIPYGEGGETTPDNLFCLCQHHHNLKTDRRAFYIPDPSTGETVWLFADGTWLASENKGILRGQTTPSNPRWKSSPASNRAARARVARFNAQCHALCDRYEQDGDFNACIAGIRELETEYDLIFEFHPMPEDLSWMPPEPDLDEPVYPDPQNYYYLPLEDAEALLPPVKLIVERFMRAVRGY</sequence>
<dbReference type="InterPro" id="IPR002711">
    <property type="entry name" value="HNH"/>
</dbReference>
<dbReference type="GO" id="GO:0004519">
    <property type="term" value="F:endonuclease activity"/>
    <property type="evidence" value="ECO:0007669"/>
    <property type="project" value="UniProtKB-KW"/>
</dbReference>
<dbReference type="GO" id="GO:0008270">
    <property type="term" value="F:zinc ion binding"/>
    <property type="evidence" value="ECO:0007669"/>
    <property type="project" value="InterPro"/>
</dbReference>
<proteinExistence type="predicted"/>
<keyword evidence="2" id="KW-0378">Hydrolase</keyword>
<dbReference type="CDD" id="cd00085">
    <property type="entry name" value="HNHc"/>
    <property type="match status" value="1"/>
</dbReference>
<dbReference type="RefSeq" id="WP_165001937.1">
    <property type="nucleotide sequence ID" value="NZ_CP064955.1"/>
</dbReference>
<gene>
    <name evidence="2" type="ORF">G7Y29_03110</name>
</gene>
<keyword evidence="2" id="KW-0255">Endonuclease</keyword>
<dbReference type="EMBL" id="CP064955">
    <property type="protein sequence ID" value="QPK83799.1"/>
    <property type="molecule type" value="Genomic_DNA"/>
</dbReference>
<dbReference type="KEGG" id="cqn:G7Y29_03110"/>
<protein>
    <submittedName>
        <fullName evidence="2">HNH endonuclease</fullName>
    </submittedName>
</protein>